<gene>
    <name evidence="1" type="ORF">Ari01nite_31720</name>
</gene>
<dbReference type="AlphaFoldDB" id="A0A919N0Y8"/>
<dbReference type="GO" id="GO:0016491">
    <property type="term" value="F:oxidoreductase activity"/>
    <property type="evidence" value="ECO:0007669"/>
    <property type="project" value="InterPro"/>
</dbReference>
<organism evidence="1 2">
    <name type="scientific">Paractinoplanes rishiriensis</name>
    <dbReference type="NCBI Taxonomy" id="1050105"/>
    <lineage>
        <taxon>Bacteria</taxon>
        <taxon>Bacillati</taxon>
        <taxon>Actinomycetota</taxon>
        <taxon>Actinomycetes</taxon>
        <taxon>Micromonosporales</taxon>
        <taxon>Micromonosporaceae</taxon>
        <taxon>Paractinoplanes</taxon>
    </lineage>
</organism>
<dbReference type="SUPFAM" id="SSF55469">
    <property type="entry name" value="FMN-dependent nitroreductase-like"/>
    <property type="match status" value="2"/>
</dbReference>
<reference evidence="1" key="1">
    <citation type="submission" date="2021-01" db="EMBL/GenBank/DDBJ databases">
        <title>Whole genome shotgun sequence of Actinoplanes rishiriensis NBRC 108556.</title>
        <authorList>
            <person name="Komaki H."/>
            <person name="Tamura T."/>
        </authorList>
    </citation>
    <scope>NUCLEOTIDE SEQUENCE</scope>
    <source>
        <strain evidence="1">NBRC 108556</strain>
    </source>
</reference>
<evidence type="ECO:0000313" key="1">
    <source>
        <dbReference type="EMBL" id="GIE95707.1"/>
    </source>
</evidence>
<protein>
    <recommendedName>
        <fullName evidence="3">Nitroreductase</fullName>
    </recommendedName>
</protein>
<dbReference type="InterPro" id="IPR000415">
    <property type="entry name" value="Nitroreductase-like"/>
</dbReference>
<dbReference type="EMBL" id="BOMV01000034">
    <property type="protein sequence ID" value="GIE95707.1"/>
    <property type="molecule type" value="Genomic_DNA"/>
</dbReference>
<evidence type="ECO:0008006" key="3">
    <source>
        <dbReference type="Google" id="ProtNLM"/>
    </source>
</evidence>
<dbReference type="RefSeq" id="WP_203781991.1">
    <property type="nucleotide sequence ID" value="NZ_BOMV01000034.1"/>
</dbReference>
<dbReference type="InterPro" id="IPR050627">
    <property type="entry name" value="Nitroreductase/BluB"/>
</dbReference>
<name>A0A919N0Y8_9ACTN</name>
<dbReference type="NCBIfam" id="NF047509">
    <property type="entry name" value="Rv3131_FMN_oxido"/>
    <property type="match status" value="1"/>
</dbReference>
<dbReference type="Proteomes" id="UP000636960">
    <property type="component" value="Unassembled WGS sequence"/>
</dbReference>
<sequence>MTGYDEADLRLAAAAGVRAPSLHNSQPWLFRLRDGAIEVLLDPHRQLPVADRAGWAARLAGGAAAFQARLALTAGGRPPAVHLLPAPDVVARLTPAAGRPPTYAEQDLYAAVPRRHSNRTPFRPEPVPAAVRARLIDAARSEAAWLDLLVGMTALSGFAEIAQSADRVLRRDARYQAEMVTWTHADAAPDGVPSQAGAPVGEPQDLLPQRLFSDRQRAPGRDYEPEPLIGILGVSGDRPLDQVVAGQALAKVLLTATAAGLDTSMISQPIEVPAARDQLRRSLSRTGFPQLTIRFGYGTPGHPTPRRAVGDVLVGEQVPVSPGV</sequence>
<keyword evidence="2" id="KW-1185">Reference proteome</keyword>
<dbReference type="PANTHER" id="PTHR23026">
    <property type="entry name" value="NADPH NITROREDUCTASE"/>
    <property type="match status" value="1"/>
</dbReference>
<dbReference type="Gene3D" id="3.40.109.10">
    <property type="entry name" value="NADH Oxidase"/>
    <property type="match status" value="1"/>
</dbReference>
<proteinExistence type="predicted"/>
<dbReference type="PANTHER" id="PTHR23026:SF123">
    <property type="entry name" value="NAD(P)H NITROREDUCTASE RV3131-RELATED"/>
    <property type="match status" value="1"/>
</dbReference>
<accession>A0A919N0Y8</accession>
<comment type="caution">
    <text evidence="1">The sequence shown here is derived from an EMBL/GenBank/DDBJ whole genome shotgun (WGS) entry which is preliminary data.</text>
</comment>
<evidence type="ECO:0000313" key="2">
    <source>
        <dbReference type="Proteomes" id="UP000636960"/>
    </source>
</evidence>